<evidence type="ECO:0000256" key="10">
    <source>
        <dbReference type="PIRNR" id="PIRNR017222"/>
    </source>
</evidence>
<dbReference type="GO" id="GO:0043022">
    <property type="term" value="F:ribosome binding"/>
    <property type="evidence" value="ECO:0007669"/>
    <property type="project" value="UniProtKB-UniRule"/>
</dbReference>
<evidence type="ECO:0000256" key="3">
    <source>
        <dbReference type="ARBA" id="ARBA00013819"/>
    </source>
</evidence>
<evidence type="ECO:0000256" key="4">
    <source>
        <dbReference type="ARBA" id="ARBA00022540"/>
    </source>
</evidence>
<accession>A0A9Q1BQY1</accession>
<feature type="compositionally biased region" description="Basic and acidic residues" evidence="11">
    <location>
        <begin position="566"/>
        <end position="575"/>
    </location>
</feature>
<keyword evidence="5" id="KW-0853">WD repeat</keyword>
<evidence type="ECO:0000256" key="6">
    <source>
        <dbReference type="ARBA" id="ARBA00022737"/>
    </source>
</evidence>
<evidence type="ECO:0000256" key="1">
    <source>
        <dbReference type="ARBA" id="ARBA00003993"/>
    </source>
</evidence>
<evidence type="ECO:0000256" key="11">
    <source>
        <dbReference type="SAM" id="MobiDB-lite"/>
    </source>
</evidence>
<keyword evidence="8 10" id="KW-0648">Protein biosynthesis</keyword>
<sequence length="586" mass="65241">MAPIPSLAVRGSEGLCLFRGPPTNRFEEGFGSDESPKCRVMRFSTDGSLFTWCNGISIFVVRTDTYETVFELDLPKTSGLVISPKNSCLATWEVYQEVAGQPGVPNFHIYDLESGDCLRSVTQKRQIENWEPQWTEDESVCAQISTGEVLFFQNNDFAKPVQRLQLKGITGCKISPGPVPPKVAVYAPGAKGAPSFVRLFKFPNFSGPGAALANKSFYKADRAHILWNKQATAVLIICIADVDQTGASYYGEQTLHYLSTNGEGSNVTLSKKGPIYSIDWSPIANEFCVVYGFMPAKSTLFNHKCEPIFDFGTGPKNCVYYNPLGSIICFAGFGNLRGQMEFWERKQLIKIGSTTAPDTTHFLWSPDGEHFATATCSPRLREGNGFKLWHYNGTLLYDHPLKNNHELWEIQWQSYPEGTFTPKVVTSPLPVQSKQPAEPPKATYRPPHARDKPTKDVLHADTYEPPSNVKTTANEAPLSKSAQKNKRKREAKAKAKASEPPQSSRSQEQRDAIAMATHILTPDEAPVQVGVNPEVDKKIKNIRKKLKAIEKLKEQQKSGKPLEANQLEKLKSEGELLQELKHLEIS</sequence>
<dbReference type="GO" id="GO:0003743">
    <property type="term" value="F:translation initiation factor activity"/>
    <property type="evidence" value="ECO:0007669"/>
    <property type="project" value="UniProtKB-UniRule"/>
</dbReference>
<evidence type="ECO:0000259" key="12">
    <source>
        <dbReference type="Pfam" id="PF08662"/>
    </source>
</evidence>
<evidence type="ECO:0000256" key="5">
    <source>
        <dbReference type="ARBA" id="ARBA00022574"/>
    </source>
</evidence>
<dbReference type="InterPro" id="IPR013979">
    <property type="entry name" value="TIF_beta_prop-like"/>
</dbReference>
<feature type="compositionally biased region" description="Basic and acidic residues" evidence="11">
    <location>
        <begin position="448"/>
        <end position="462"/>
    </location>
</feature>
<comment type="caution">
    <text evidence="13">The sequence shown here is derived from an EMBL/GenBank/DDBJ whole genome shotgun (WGS) entry which is preliminary data.</text>
</comment>
<evidence type="ECO:0000256" key="7">
    <source>
        <dbReference type="ARBA" id="ARBA00022845"/>
    </source>
</evidence>
<keyword evidence="6" id="KW-0677">Repeat</keyword>
<dbReference type="GO" id="GO:0000049">
    <property type="term" value="F:tRNA binding"/>
    <property type="evidence" value="ECO:0007669"/>
    <property type="project" value="UniProtKB-UniRule"/>
</dbReference>
<dbReference type="AlphaFoldDB" id="A0A9Q1BQY1"/>
<reference evidence="13" key="1">
    <citation type="submission" date="2021-10" db="EMBL/GenBank/DDBJ databases">
        <title>Tropical sea cucumber genome reveals ecological adaptation and Cuvierian tubules defense mechanism.</title>
        <authorList>
            <person name="Chen T."/>
        </authorList>
    </citation>
    <scope>NUCLEOTIDE SEQUENCE</scope>
    <source>
        <strain evidence="13">Nanhai2018</strain>
        <tissue evidence="13">Muscle</tissue>
    </source>
</reference>
<dbReference type="GO" id="GO:0022627">
    <property type="term" value="C:cytosolic small ribosomal subunit"/>
    <property type="evidence" value="ECO:0007669"/>
    <property type="project" value="TreeGrafter"/>
</dbReference>
<dbReference type="OrthoDB" id="2194683at2759"/>
<feature type="region of interest" description="Disordered" evidence="11">
    <location>
        <begin position="426"/>
        <end position="509"/>
    </location>
</feature>
<comment type="similarity">
    <text evidence="2 10">Belongs to the WD repeat EIF2A family.</text>
</comment>
<proteinExistence type="inferred from homology"/>
<evidence type="ECO:0000313" key="14">
    <source>
        <dbReference type="Proteomes" id="UP001152320"/>
    </source>
</evidence>
<keyword evidence="14" id="KW-1185">Reference proteome</keyword>
<dbReference type="EMBL" id="JAIZAY010000013">
    <property type="protein sequence ID" value="KAJ8031044.1"/>
    <property type="molecule type" value="Genomic_DNA"/>
</dbReference>
<keyword evidence="4 10" id="KW-0396">Initiation factor</keyword>
<dbReference type="PANTHER" id="PTHR13227">
    <property type="entry name" value="EUKARYOTIC TRANSLATION INITIATION FACTOR 2A"/>
    <property type="match status" value="1"/>
</dbReference>
<dbReference type="InterPro" id="IPR011387">
    <property type="entry name" value="TIF2A"/>
</dbReference>
<keyword evidence="9" id="KW-0175">Coiled coil</keyword>
<evidence type="ECO:0000256" key="2">
    <source>
        <dbReference type="ARBA" id="ARBA00009573"/>
    </source>
</evidence>
<protein>
    <recommendedName>
        <fullName evidence="3 10">Eukaryotic translation initiation factor 2A</fullName>
        <shortName evidence="10">eIF-2A</shortName>
    </recommendedName>
</protein>
<organism evidence="13 14">
    <name type="scientific">Holothuria leucospilota</name>
    <name type="common">Black long sea cucumber</name>
    <name type="synonym">Mertensiothuria leucospilota</name>
    <dbReference type="NCBI Taxonomy" id="206669"/>
    <lineage>
        <taxon>Eukaryota</taxon>
        <taxon>Metazoa</taxon>
        <taxon>Echinodermata</taxon>
        <taxon>Eleutherozoa</taxon>
        <taxon>Echinozoa</taxon>
        <taxon>Holothuroidea</taxon>
        <taxon>Aspidochirotacea</taxon>
        <taxon>Aspidochirotida</taxon>
        <taxon>Holothuriidae</taxon>
        <taxon>Holothuria</taxon>
    </lineage>
</organism>
<dbReference type="PIRSF" id="PIRSF017222">
    <property type="entry name" value="eIF2A"/>
    <property type="match status" value="1"/>
</dbReference>
<keyword evidence="7 10" id="KW-0810">Translation regulation</keyword>
<feature type="region of interest" description="Disordered" evidence="11">
    <location>
        <begin position="555"/>
        <end position="575"/>
    </location>
</feature>
<dbReference type="GO" id="GO:0003729">
    <property type="term" value="F:mRNA binding"/>
    <property type="evidence" value="ECO:0007669"/>
    <property type="project" value="TreeGrafter"/>
</dbReference>
<dbReference type="FunFam" id="2.130.10.10:FF:000149">
    <property type="entry name" value="Eukaryotic translation initiation factor 2A"/>
    <property type="match status" value="1"/>
</dbReference>
<dbReference type="SUPFAM" id="SSF82171">
    <property type="entry name" value="DPP6 N-terminal domain-like"/>
    <property type="match status" value="1"/>
</dbReference>
<gene>
    <name evidence="13" type="ORF">HOLleu_27640</name>
</gene>
<dbReference type="Pfam" id="PF08662">
    <property type="entry name" value="eIF2A"/>
    <property type="match status" value="1"/>
</dbReference>
<evidence type="ECO:0000256" key="8">
    <source>
        <dbReference type="ARBA" id="ARBA00022917"/>
    </source>
</evidence>
<evidence type="ECO:0000256" key="9">
    <source>
        <dbReference type="ARBA" id="ARBA00023054"/>
    </source>
</evidence>
<dbReference type="GO" id="GO:0006417">
    <property type="term" value="P:regulation of translation"/>
    <property type="evidence" value="ECO:0007669"/>
    <property type="project" value="UniProtKB-KW"/>
</dbReference>
<comment type="function">
    <text evidence="1 10">Functions in the early steps of protein synthesis of a small number of specific mRNAs. Acts by directing the binding of methionyl-tRNAi to 40S ribosomal subunits. In contrast to the eIF-2 complex, it binds methionyl-tRNAi to 40S subunits in a codon-dependent manner, whereas the eIF-2 complex binds methionyl-tRNAi to 40S subunits in a GTP-dependent manner.</text>
</comment>
<feature type="domain" description="Translation initiation factor beta propellor-like" evidence="12">
    <location>
        <begin position="215"/>
        <end position="408"/>
    </location>
</feature>
<dbReference type="PANTHER" id="PTHR13227:SF0">
    <property type="entry name" value="EUKARYOTIC TRANSLATION INITIATION FACTOR 2A"/>
    <property type="match status" value="1"/>
</dbReference>
<dbReference type="Proteomes" id="UP001152320">
    <property type="component" value="Chromosome 13"/>
</dbReference>
<evidence type="ECO:0000313" key="13">
    <source>
        <dbReference type="EMBL" id="KAJ8031044.1"/>
    </source>
</evidence>
<name>A0A9Q1BQY1_HOLLE</name>